<proteinExistence type="predicted"/>
<protein>
    <submittedName>
        <fullName evidence="2">Uncharacterized protein</fullName>
    </submittedName>
</protein>
<dbReference type="OrthoDB" id="3258282at2759"/>
<feature type="compositionally biased region" description="Low complexity" evidence="1">
    <location>
        <begin position="350"/>
        <end position="359"/>
    </location>
</feature>
<feature type="compositionally biased region" description="Polar residues" evidence="1">
    <location>
        <begin position="320"/>
        <end position="329"/>
    </location>
</feature>
<dbReference type="EMBL" id="LUGG01000001">
    <property type="protein sequence ID" value="OBZ79867.1"/>
    <property type="molecule type" value="Genomic_DNA"/>
</dbReference>
<evidence type="ECO:0000313" key="3">
    <source>
        <dbReference type="Proteomes" id="UP000092993"/>
    </source>
</evidence>
<keyword evidence="3" id="KW-1185">Reference proteome</keyword>
<gene>
    <name evidence="2" type="ORF">A0H81_01059</name>
</gene>
<dbReference type="Proteomes" id="UP000092993">
    <property type="component" value="Unassembled WGS sequence"/>
</dbReference>
<evidence type="ECO:0000313" key="2">
    <source>
        <dbReference type="EMBL" id="OBZ79867.1"/>
    </source>
</evidence>
<feature type="region of interest" description="Disordered" evidence="1">
    <location>
        <begin position="174"/>
        <end position="364"/>
    </location>
</feature>
<feature type="compositionally biased region" description="Polar residues" evidence="1">
    <location>
        <begin position="257"/>
        <end position="267"/>
    </location>
</feature>
<evidence type="ECO:0000256" key="1">
    <source>
        <dbReference type="SAM" id="MobiDB-lite"/>
    </source>
</evidence>
<feature type="compositionally biased region" description="Basic and acidic residues" evidence="1">
    <location>
        <begin position="194"/>
        <end position="204"/>
    </location>
</feature>
<feature type="compositionally biased region" description="Basic and acidic residues" evidence="1">
    <location>
        <begin position="284"/>
        <end position="295"/>
    </location>
</feature>
<dbReference type="AlphaFoldDB" id="A0A1C7MT24"/>
<dbReference type="OMA" id="QSKSVAW"/>
<sequence>MIRVMHRLYFHRVTHLPLLSLFSIDPGASPVRGQLDTSEDFSSTGWRYLQCTDTINELRVLLPPETASIYGQLLRAELLELAALSRGDSAAWARLVRIRHLKDRMIRKCQRLRPPVPKNMAAPRVHFQVIHAPPDFRLKEMERWYREHGSKFAHTGTGEVYCCPRCEAMRRDNVQAPPRRQPPLSYRPSSVRASIERVPRRPVEPSRTMTYEDPSPHPLRQEARSRTSHLPRLNARPVSTTRPPSSVLPVPARSASEKMSYSSSTANLARANLRSPDPLPIPYRPRESEPSDVLRDSPSSQSPEPTPSASPPSDRAGTPPNGQALSTIPESPDRPGAQIRSLPRRRSSLKKCSSMSRLSVGSQSKSVAWAMDRDWTEQMSTYTKTANEAEVLGHELEQIRAEYHGEIETMRGLCRTVEQTSERVRLETETLRRQGRAVKQQENKLLVSSEQLEQKQAEFQAKVLAVLEETKRVVQLCDKKRDVHEGS</sequence>
<organism evidence="2 3">
    <name type="scientific">Grifola frondosa</name>
    <name type="common">Maitake</name>
    <name type="synonym">Polyporus frondosus</name>
    <dbReference type="NCBI Taxonomy" id="5627"/>
    <lineage>
        <taxon>Eukaryota</taxon>
        <taxon>Fungi</taxon>
        <taxon>Dikarya</taxon>
        <taxon>Basidiomycota</taxon>
        <taxon>Agaricomycotina</taxon>
        <taxon>Agaricomycetes</taxon>
        <taxon>Polyporales</taxon>
        <taxon>Grifolaceae</taxon>
        <taxon>Grifola</taxon>
    </lineage>
</organism>
<name>A0A1C7MT24_GRIFR</name>
<comment type="caution">
    <text evidence="2">The sequence shown here is derived from an EMBL/GenBank/DDBJ whole genome shotgun (WGS) entry which is preliminary data.</text>
</comment>
<reference evidence="2 3" key="1">
    <citation type="submission" date="2016-03" db="EMBL/GenBank/DDBJ databases">
        <title>Whole genome sequencing of Grifola frondosa 9006-11.</title>
        <authorList>
            <person name="Min B."/>
            <person name="Park H."/>
            <person name="Kim J.-G."/>
            <person name="Cho H."/>
            <person name="Oh Y.-L."/>
            <person name="Kong W.-S."/>
            <person name="Choi I.-G."/>
        </authorList>
    </citation>
    <scope>NUCLEOTIDE SEQUENCE [LARGE SCALE GENOMIC DNA]</scope>
    <source>
        <strain evidence="2 3">9006-11</strain>
    </source>
</reference>
<accession>A0A1C7MT24</accession>